<gene>
    <name evidence="2" type="ORF">KY290_010587</name>
</gene>
<evidence type="ECO:0000313" key="2">
    <source>
        <dbReference type="EMBL" id="KAH0773450.1"/>
    </source>
</evidence>
<dbReference type="PANTHER" id="PTHR23274:SF48">
    <property type="entry name" value="ATP-DEPENDENT DNA HELICASE"/>
    <property type="match status" value="1"/>
</dbReference>
<reference evidence="2 3" key="1">
    <citation type="journal article" date="2021" name="bioRxiv">
        <title>Chromosome-scale and haplotype-resolved genome assembly of a tetraploid potato cultivar.</title>
        <authorList>
            <person name="Sun H."/>
            <person name="Jiao W.-B."/>
            <person name="Krause K."/>
            <person name="Campoy J.A."/>
            <person name="Goel M."/>
            <person name="Folz-Donahue K."/>
            <person name="Kukat C."/>
            <person name="Huettel B."/>
            <person name="Schneeberger K."/>
        </authorList>
    </citation>
    <scope>NUCLEOTIDE SEQUENCE [LARGE SCALE GENOMIC DNA]</scope>
    <source>
        <strain evidence="2">SolTubOtavaFocal</strain>
        <tissue evidence="2">Leaves</tissue>
    </source>
</reference>
<dbReference type="InterPro" id="IPR027417">
    <property type="entry name" value="P-loop_NTPase"/>
</dbReference>
<evidence type="ECO:0000313" key="3">
    <source>
        <dbReference type="Proteomes" id="UP000826656"/>
    </source>
</evidence>
<dbReference type="SUPFAM" id="SSF52540">
    <property type="entry name" value="P-loop containing nucleoside triphosphate hydrolases"/>
    <property type="match status" value="1"/>
</dbReference>
<proteinExistence type="predicted"/>
<organism evidence="2 3">
    <name type="scientific">Solanum tuberosum</name>
    <name type="common">Potato</name>
    <dbReference type="NCBI Taxonomy" id="4113"/>
    <lineage>
        <taxon>Eukaryota</taxon>
        <taxon>Viridiplantae</taxon>
        <taxon>Streptophyta</taxon>
        <taxon>Embryophyta</taxon>
        <taxon>Tracheophyta</taxon>
        <taxon>Spermatophyta</taxon>
        <taxon>Magnoliopsida</taxon>
        <taxon>eudicotyledons</taxon>
        <taxon>Gunneridae</taxon>
        <taxon>Pentapetalae</taxon>
        <taxon>asterids</taxon>
        <taxon>lamiids</taxon>
        <taxon>Solanales</taxon>
        <taxon>Solanaceae</taxon>
        <taxon>Solanoideae</taxon>
        <taxon>Solaneae</taxon>
        <taxon>Solanum</taxon>
    </lineage>
</organism>
<dbReference type="PANTHER" id="PTHR23274">
    <property type="entry name" value="DNA HELICASE-RELATED"/>
    <property type="match status" value="1"/>
</dbReference>
<dbReference type="InterPro" id="IPR049163">
    <property type="entry name" value="Pif1-like_2B_dom"/>
</dbReference>
<evidence type="ECO:0000259" key="1">
    <source>
        <dbReference type="Pfam" id="PF21530"/>
    </source>
</evidence>
<comment type="caution">
    <text evidence="2">The sequence shown here is derived from an EMBL/GenBank/DDBJ whole genome shotgun (WGS) entry which is preliminary data.</text>
</comment>
<sequence length="263" mass="30336">MSRPDIVWQSPWHLLSEDIVFEERRILDNPEVYLSEADLKNRCLQKIETFLKGCGRSFQDFSTMPLPVYNEDEVDYSNRLIRDEMRYNKDFITNCNDPEYLQQRAILAPTLDMVESINQSDHTYSALEHEHTPEFFNNIKCSGVPNHSITLNVGVPVMLLRNIDQSAGLCNGTRLIVTKLGNQVIEAKVLSGQMVGQKVFIPRMTLTPSDSRIPFKFQRRQFPITVSFAMTINKSQGQSLSHVDLFLKKPVLRMDSYMLLFPE</sequence>
<protein>
    <recommendedName>
        <fullName evidence="1">DNA helicase Pif1-like 2B domain-containing protein</fullName>
    </recommendedName>
</protein>
<keyword evidence="3" id="KW-1185">Reference proteome</keyword>
<feature type="domain" description="DNA helicase Pif1-like 2B" evidence="1">
    <location>
        <begin position="134"/>
        <end position="180"/>
    </location>
</feature>
<name>A0ABQ7VYS2_SOLTU</name>
<accession>A0ABQ7VYS2</accession>
<dbReference type="Pfam" id="PF21530">
    <property type="entry name" value="Pif1_2B_dom"/>
    <property type="match status" value="1"/>
</dbReference>
<dbReference type="EMBL" id="JAIVGD010000005">
    <property type="protein sequence ID" value="KAH0773450.1"/>
    <property type="molecule type" value="Genomic_DNA"/>
</dbReference>
<dbReference type="Proteomes" id="UP000826656">
    <property type="component" value="Unassembled WGS sequence"/>
</dbReference>